<evidence type="ECO:0000313" key="1">
    <source>
        <dbReference type="EMBL" id="KAI3669043.1"/>
    </source>
</evidence>
<accession>A0ACB8XLS9</accession>
<keyword evidence="2" id="KW-1185">Reference proteome</keyword>
<protein>
    <submittedName>
        <fullName evidence="1">Uncharacterized protein</fullName>
    </submittedName>
</protein>
<organism evidence="1 2">
    <name type="scientific">Arctium lappa</name>
    <name type="common">Greater burdock</name>
    <name type="synonym">Lappa major</name>
    <dbReference type="NCBI Taxonomy" id="4217"/>
    <lineage>
        <taxon>Eukaryota</taxon>
        <taxon>Viridiplantae</taxon>
        <taxon>Streptophyta</taxon>
        <taxon>Embryophyta</taxon>
        <taxon>Tracheophyta</taxon>
        <taxon>Spermatophyta</taxon>
        <taxon>Magnoliopsida</taxon>
        <taxon>eudicotyledons</taxon>
        <taxon>Gunneridae</taxon>
        <taxon>Pentapetalae</taxon>
        <taxon>asterids</taxon>
        <taxon>campanulids</taxon>
        <taxon>Asterales</taxon>
        <taxon>Asteraceae</taxon>
        <taxon>Carduoideae</taxon>
        <taxon>Cardueae</taxon>
        <taxon>Arctiinae</taxon>
        <taxon>Arctium</taxon>
    </lineage>
</organism>
<reference evidence="2" key="1">
    <citation type="journal article" date="2022" name="Mol. Ecol. Resour.">
        <title>The genomes of chicory, endive, great burdock and yacon provide insights into Asteraceae palaeo-polyploidization history and plant inulin production.</title>
        <authorList>
            <person name="Fan W."/>
            <person name="Wang S."/>
            <person name="Wang H."/>
            <person name="Wang A."/>
            <person name="Jiang F."/>
            <person name="Liu H."/>
            <person name="Zhao H."/>
            <person name="Xu D."/>
            <person name="Zhang Y."/>
        </authorList>
    </citation>
    <scope>NUCLEOTIDE SEQUENCE [LARGE SCALE GENOMIC DNA]</scope>
    <source>
        <strain evidence="2">cv. Niubang</strain>
    </source>
</reference>
<dbReference type="Proteomes" id="UP001055879">
    <property type="component" value="Linkage Group LG16"/>
</dbReference>
<gene>
    <name evidence="1" type="ORF">L6452_40264</name>
</gene>
<name>A0ACB8XLS9_ARCLA</name>
<proteinExistence type="predicted"/>
<comment type="caution">
    <text evidence="1">The sequence shown here is derived from an EMBL/GenBank/DDBJ whole genome shotgun (WGS) entry which is preliminary data.</text>
</comment>
<reference evidence="1 2" key="2">
    <citation type="journal article" date="2022" name="Mol. Ecol. Resour.">
        <title>The genomes of chicory, endive, great burdock and yacon provide insights into Asteraceae paleo-polyploidization history and plant inulin production.</title>
        <authorList>
            <person name="Fan W."/>
            <person name="Wang S."/>
            <person name="Wang H."/>
            <person name="Wang A."/>
            <person name="Jiang F."/>
            <person name="Liu H."/>
            <person name="Zhao H."/>
            <person name="Xu D."/>
            <person name="Zhang Y."/>
        </authorList>
    </citation>
    <scope>NUCLEOTIDE SEQUENCE [LARGE SCALE GENOMIC DNA]</scope>
    <source>
        <strain evidence="2">cv. Niubang</strain>
    </source>
</reference>
<evidence type="ECO:0000313" key="2">
    <source>
        <dbReference type="Proteomes" id="UP001055879"/>
    </source>
</evidence>
<sequence length="176" mass="20920">MSLSGFLFAFKIWILETFPMTNTYYILTTRMPRAVRWARSSTVIGSHHAHNLMDVSTEDRMPRDRLVPTLWEESQEWYTESHRWFSSTAWRRLTKRVRVTQDVDEEHEDLERRQAEKWASDRAYQESLERRIAEVERQFSAWQGSGAAYTGLTQGQHTQHMVYHGGLLNMYLFPFA</sequence>
<dbReference type="EMBL" id="CM042062">
    <property type="protein sequence ID" value="KAI3669043.1"/>
    <property type="molecule type" value="Genomic_DNA"/>
</dbReference>